<feature type="transmembrane region" description="Helical" evidence="1">
    <location>
        <begin position="103"/>
        <end position="121"/>
    </location>
</feature>
<dbReference type="AlphaFoldDB" id="A0A1J5PJB7"/>
<evidence type="ECO:0000256" key="1">
    <source>
        <dbReference type="SAM" id="Phobius"/>
    </source>
</evidence>
<feature type="transmembrane region" description="Helical" evidence="1">
    <location>
        <begin position="25"/>
        <end position="44"/>
    </location>
</feature>
<feature type="transmembrane region" description="Helical" evidence="1">
    <location>
        <begin position="406"/>
        <end position="423"/>
    </location>
</feature>
<dbReference type="EMBL" id="MLJW01003657">
    <property type="protein sequence ID" value="OIQ71590.1"/>
    <property type="molecule type" value="Genomic_DNA"/>
</dbReference>
<feature type="transmembrane region" description="Helical" evidence="1">
    <location>
        <begin position="56"/>
        <end position="76"/>
    </location>
</feature>
<feature type="transmembrane region" description="Helical" evidence="1">
    <location>
        <begin position="374"/>
        <end position="394"/>
    </location>
</feature>
<feature type="transmembrane region" description="Helical" evidence="1">
    <location>
        <begin position="215"/>
        <end position="231"/>
    </location>
</feature>
<gene>
    <name evidence="2" type="ORF">GALL_467900</name>
</gene>
<feature type="transmembrane region" description="Helical" evidence="1">
    <location>
        <begin position="261"/>
        <end position="280"/>
    </location>
</feature>
<comment type="caution">
    <text evidence="2">The sequence shown here is derived from an EMBL/GenBank/DDBJ whole genome shotgun (WGS) entry which is preliminary data.</text>
</comment>
<protein>
    <recommendedName>
        <fullName evidence="3">Oligosaccharide repeat unit polymerase</fullName>
    </recommendedName>
</protein>
<accession>A0A1J5PJB7</accession>
<evidence type="ECO:0000313" key="2">
    <source>
        <dbReference type="EMBL" id="OIQ71590.1"/>
    </source>
</evidence>
<organism evidence="2">
    <name type="scientific">mine drainage metagenome</name>
    <dbReference type="NCBI Taxonomy" id="410659"/>
    <lineage>
        <taxon>unclassified sequences</taxon>
        <taxon>metagenomes</taxon>
        <taxon>ecological metagenomes</taxon>
    </lineage>
</organism>
<feature type="transmembrane region" description="Helical" evidence="1">
    <location>
        <begin position="237"/>
        <end position="254"/>
    </location>
</feature>
<keyword evidence="1" id="KW-0812">Transmembrane</keyword>
<keyword evidence="1" id="KW-1133">Transmembrane helix</keyword>
<proteinExistence type="predicted"/>
<sequence length="466" mass="51923">MISAPILLVAYGVWAYLFSNSDERLLLNPIFLSFAILLAMVEYFWRRDRHLPIVDVGVLCAVITLIYMAVPTIFYIKSGYHWSSLSDPRFLQMGTTPNDVAGVGWYVTAYLAAFCATYFLLRGDGMPGPDTKIEITSSLGKALLAIFAFAAIYKIGVESYFGINLNPSNRELQANYGVAHLPLIWAQLTHNVLGIGRIAMLGIIAFVFARKDFRFGLALAAWLILEGYVTLSNMGSRTNFVSLIFAAILAWHRLIRPIGPIFSIGGAVLFLGGVLGLGYFRDFGDDLHGVQDIWSAGTEFQIILANGLHVAWAHAHGLITQVPWQITFNDIILAIPQQLLPFQKLDMEHWYIRETGLDTHGLGLMFGVVAQSELGFGLPEIIVRGAVLGAVLALIHRQCVKHATNLTVFILYLWLCTSIYYTYRASTFYIATWAIYRVIPFVLLFQFLSWLLRPRTGADIVAGPET</sequence>
<name>A0A1J5PJB7_9ZZZZ</name>
<reference evidence="2" key="1">
    <citation type="submission" date="2016-10" db="EMBL/GenBank/DDBJ databases">
        <title>Sequence of Gallionella enrichment culture.</title>
        <authorList>
            <person name="Poehlein A."/>
            <person name="Muehling M."/>
            <person name="Daniel R."/>
        </authorList>
    </citation>
    <scope>NUCLEOTIDE SEQUENCE</scope>
</reference>
<feature type="transmembrane region" description="Helical" evidence="1">
    <location>
        <begin position="183"/>
        <end position="208"/>
    </location>
</feature>
<evidence type="ECO:0008006" key="3">
    <source>
        <dbReference type="Google" id="ProtNLM"/>
    </source>
</evidence>
<feature type="transmembrane region" description="Helical" evidence="1">
    <location>
        <begin position="142"/>
        <end position="163"/>
    </location>
</feature>
<feature type="transmembrane region" description="Helical" evidence="1">
    <location>
        <begin position="429"/>
        <end position="452"/>
    </location>
</feature>
<keyword evidence="1" id="KW-0472">Membrane</keyword>